<dbReference type="AlphaFoldDB" id="A0AAN9LNF9"/>
<evidence type="ECO:0000256" key="1">
    <source>
        <dbReference type="SAM" id="MobiDB-lite"/>
    </source>
</evidence>
<sequence length="199" mass="22617">MVFILASLEGTPTRGRFLQSCLLSLVDTYLDQGRSILKRGPSFRPLASMRRMQELRSSNLRNKRRKQPHLEPIRGAPPQRGTLTVAEVDYIHFWLWLETLPSIDFHQDWCCQAGVGGPSRFCGTFLYMAPSLRASLSSTTERPFEHSLGEMGFGSSNQVESRSYMAKGGHFSQNINSTVMSLYNNNEANCNQARAWHKW</sequence>
<reference evidence="2 3" key="1">
    <citation type="submission" date="2024-01" db="EMBL/GenBank/DDBJ databases">
        <title>The genomes of 5 underutilized Papilionoideae crops provide insights into root nodulation and disease resistanc.</title>
        <authorList>
            <person name="Jiang F."/>
        </authorList>
    </citation>
    <scope>NUCLEOTIDE SEQUENCE [LARGE SCALE GENOMIC DNA]</scope>
    <source>
        <strain evidence="2">LVBAO_FW01</strain>
        <tissue evidence="2">Leaves</tissue>
    </source>
</reference>
<evidence type="ECO:0000313" key="2">
    <source>
        <dbReference type="EMBL" id="KAK7338846.1"/>
    </source>
</evidence>
<comment type="caution">
    <text evidence="2">The sequence shown here is derived from an EMBL/GenBank/DDBJ whole genome shotgun (WGS) entry which is preliminary data.</text>
</comment>
<feature type="region of interest" description="Disordered" evidence="1">
    <location>
        <begin position="57"/>
        <end position="78"/>
    </location>
</feature>
<dbReference type="Proteomes" id="UP001367508">
    <property type="component" value="Unassembled WGS sequence"/>
</dbReference>
<proteinExistence type="predicted"/>
<gene>
    <name evidence="2" type="ORF">VNO77_19480</name>
</gene>
<organism evidence="2 3">
    <name type="scientific">Canavalia gladiata</name>
    <name type="common">Sword bean</name>
    <name type="synonym">Dolichos gladiatus</name>
    <dbReference type="NCBI Taxonomy" id="3824"/>
    <lineage>
        <taxon>Eukaryota</taxon>
        <taxon>Viridiplantae</taxon>
        <taxon>Streptophyta</taxon>
        <taxon>Embryophyta</taxon>
        <taxon>Tracheophyta</taxon>
        <taxon>Spermatophyta</taxon>
        <taxon>Magnoliopsida</taxon>
        <taxon>eudicotyledons</taxon>
        <taxon>Gunneridae</taxon>
        <taxon>Pentapetalae</taxon>
        <taxon>rosids</taxon>
        <taxon>fabids</taxon>
        <taxon>Fabales</taxon>
        <taxon>Fabaceae</taxon>
        <taxon>Papilionoideae</taxon>
        <taxon>50 kb inversion clade</taxon>
        <taxon>NPAAA clade</taxon>
        <taxon>indigoferoid/millettioid clade</taxon>
        <taxon>Phaseoleae</taxon>
        <taxon>Canavalia</taxon>
    </lineage>
</organism>
<name>A0AAN9LNF9_CANGL</name>
<keyword evidence="3" id="KW-1185">Reference proteome</keyword>
<evidence type="ECO:0000313" key="3">
    <source>
        <dbReference type="Proteomes" id="UP001367508"/>
    </source>
</evidence>
<protein>
    <submittedName>
        <fullName evidence="2">Uncharacterized protein</fullName>
    </submittedName>
</protein>
<accession>A0AAN9LNF9</accession>
<dbReference type="EMBL" id="JAYMYQ010000004">
    <property type="protein sequence ID" value="KAK7338846.1"/>
    <property type="molecule type" value="Genomic_DNA"/>
</dbReference>